<dbReference type="Pfam" id="PF01935">
    <property type="entry name" value="DUF87"/>
    <property type="match status" value="1"/>
</dbReference>
<comment type="caution">
    <text evidence="2">The sequence shown here is derived from an EMBL/GenBank/DDBJ whole genome shotgun (WGS) entry which is preliminary data.</text>
</comment>
<protein>
    <recommendedName>
        <fullName evidence="1">PLD phosphodiesterase domain-containing protein</fullName>
    </recommendedName>
</protein>
<dbReference type="CDD" id="cd00138">
    <property type="entry name" value="PLDc_SF"/>
    <property type="match status" value="1"/>
</dbReference>
<sequence>MKTLKSDEIYSCVESIVKEAKESVKISSAWLKGSIVDKLLSNLPDSVELEVILRASELQDLLITDDYVFRKVEEKDGQVYLNNRLHAKFILVDEEKAVVGSANFTGAGFSNYDSGNIEAAVYYDINDDEKEVKELVSYFEQIKSDSAKFDENLLGFAINPVKSRSFEFILIEPELKEQSYVEVRRSEGTILAKIVTIYSYDMGFFANPFSAGESPVFGSVDTFKTLFTGRKGKEWKKAAVWSYLNENSDRVRVAVAEVLGIVKNGKLETNMEPFDVGEPVYLASSDTIRNLVKRTFSGRSMTYPVKVGTLEDSDQEVFIDGKEIITKHMLILGTTGSGKSHFTKIFLSRFLKDYPVQTFIFDPHGEYYDELSDSLSQEDIMHVVFEETLFPIHPDEVEWLVKEAGFSYLVSGNSGLARDNKACLSSLIKPSLKRTVFKDENLLDILSKLEDEVEEEIETSNGKPKKVKKRVSAGVEKEAVEIFGEEVLTTQVETYNQLISAVESSKKVVVFNFSRITDPVTRVNIAGLAMQELFNQNKEHKRERLIVLEEAHNFAPEGSYGDVSAGKDNLALTMARKIASEGRKFNLGLVVITQRPAQVSKYVLSQANTQAMFRTMNVSDLAAVETYVEFAGRDLINLLPSLQTGMGILSGLGVPFPVVVEVDG</sequence>
<dbReference type="InterPro" id="IPR008571">
    <property type="entry name" value="HerA-like"/>
</dbReference>
<evidence type="ECO:0000259" key="1">
    <source>
        <dbReference type="PROSITE" id="PS50035"/>
    </source>
</evidence>
<organism evidence="2 3">
    <name type="scientific">Desulfurobacterium indicum</name>
    <dbReference type="NCBI Taxonomy" id="1914305"/>
    <lineage>
        <taxon>Bacteria</taxon>
        <taxon>Pseudomonadati</taxon>
        <taxon>Aquificota</taxon>
        <taxon>Aquificia</taxon>
        <taxon>Desulfurobacteriales</taxon>
        <taxon>Desulfurobacteriaceae</taxon>
        <taxon>Desulfurobacterium</taxon>
    </lineage>
</organism>
<dbReference type="STRING" id="1914305.BLW93_07485"/>
<accession>A0A1R1MJS2</accession>
<name>A0A1R1MJS2_9BACT</name>
<evidence type="ECO:0000313" key="2">
    <source>
        <dbReference type="EMBL" id="OMH40006.1"/>
    </source>
</evidence>
<dbReference type="SUPFAM" id="SSF56024">
    <property type="entry name" value="Phospholipase D/nuclease"/>
    <property type="match status" value="1"/>
</dbReference>
<dbReference type="OrthoDB" id="9806951at2"/>
<feature type="domain" description="PLD phosphodiesterase" evidence="1">
    <location>
        <begin position="81"/>
        <end position="108"/>
    </location>
</feature>
<dbReference type="Gene3D" id="3.30.870.10">
    <property type="entry name" value="Endonuclease Chain A"/>
    <property type="match status" value="1"/>
</dbReference>
<dbReference type="Proteomes" id="UP000187408">
    <property type="component" value="Unassembled WGS sequence"/>
</dbReference>
<dbReference type="GO" id="GO:0006793">
    <property type="term" value="P:phosphorus metabolic process"/>
    <property type="evidence" value="ECO:0007669"/>
    <property type="project" value="UniProtKB-ARBA"/>
</dbReference>
<dbReference type="Pfam" id="PF13091">
    <property type="entry name" value="PLDc_2"/>
    <property type="match status" value="1"/>
</dbReference>
<dbReference type="InterPro" id="IPR025202">
    <property type="entry name" value="PLD-like_dom"/>
</dbReference>
<dbReference type="PROSITE" id="PS50035">
    <property type="entry name" value="PLD"/>
    <property type="match status" value="1"/>
</dbReference>
<dbReference type="InterPro" id="IPR001736">
    <property type="entry name" value="PLipase_D/transphosphatidylase"/>
</dbReference>
<gene>
    <name evidence="2" type="ORF">BLW93_07485</name>
</gene>
<dbReference type="AlphaFoldDB" id="A0A1R1MJS2"/>
<dbReference type="RefSeq" id="WP_078058232.1">
    <property type="nucleotide sequence ID" value="NZ_MOEN01000033.1"/>
</dbReference>
<dbReference type="InterPro" id="IPR002789">
    <property type="entry name" value="HerA_central"/>
</dbReference>
<evidence type="ECO:0000313" key="3">
    <source>
        <dbReference type="Proteomes" id="UP000187408"/>
    </source>
</evidence>
<dbReference type="Gene3D" id="3.40.50.300">
    <property type="entry name" value="P-loop containing nucleotide triphosphate hydrolases"/>
    <property type="match status" value="2"/>
</dbReference>
<dbReference type="PANTHER" id="PTHR42957:SF1">
    <property type="entry name" value="HELICASE MJ1565-RELATED"/>
    <property type="match status" value="1"/>
</dbReference>
<proteinExistence type="predicted"/>
<dbReference type="InterPro" id="IPR027417">
    <property type="entry name" value="P-loop_NTPase"/>
</dbReference>
<dbReference type="SMART" id="SM00155">
    <property type="entry name" value="PLDc"/>
    <property type="match status" value="1"/>
</dbReference>
<keyword evidence="3" id="KW-1185">Reference proteome</keyword>
<dbReference type="EMBL" id="MOEN01000033">
    <property type="protein sequence ID" value="OMH40006.1"/>
    <property type="molecule type" value="Genomic_DNA"/>
</dbReference>
<reference evidence="2 3" key="1">
    <citation type="submission" date="2016-10" db="EMBL/GenBank/DDBJ databases">
        <title>Genome sequence of a sulfur-reducing bacterium Desulfurobacterium indicum K6013.</title>
        <authorList>
            <person name="Cao J."/>
            <person name="Shao Z."/>
            <person name="Alain K."/>
            <person name="Jebbar M."/>
        </authorList>
    </citation>
    <scope>NUCLEOTIDE SEQUENCE [LARGE SCALE GENOMIC DNA]</scope>
    <source>
        <strain evidence="2 3">K6013</strain>
    </source>
</reference>
<dbReference type="PANTHER" id="PTHR42957">
    <property type="entry name" value="HELICASE MJ1565-RELATED"/>
    <property type="match status" value="1"/>
</dbReference>
<dbReference type="GO" id="GO:0003824">
    <property type="term" value="F:catalytic activity"/>
    <property type="evidence" value="ECO:0007669"/>
    <property type="project" value="InterPro"/>
</dbReference>
<dbReference type="SUPFAM" id="SSF52540">
    <property type="entry name" value="P-loop containing nucleoside triphosphate hydrolases"/>
    <property type="match status" value="1"/>
</dbReference>